<dbReference type="NCBIfam" id="TIGR01726">
    <property type="entry name" value="HEQRo_perm_3TM"/>
    <property type="match status" value="1"/>
</dbReference>
<feature type="transmembrane region" description="Helical" evidence="8">
    <location>
        <begin position="355"/>
        <end position="376"/>
    </location>
</feature>
<sequence>MDDVAWTRTEMLGPEAPPASAVGIVGWMRANLFSTWLNVILTVAALGAIWLLASHIVPFFAHSVWNASSYSECREIVARTWGEGASGACLAVIRERWKQFFFGFYPADYYWRPTLAFILMFVALAPVLFSSLPRKMLWFSAIFPGVAYWLLWGGSIFFPIAIYLGFVAGYVAFRVAERGPSFLPPLAAAVVTIVWWLFIAGPLANLLPDIGLPAVQSKQFGGFMLSMTIGVTGIAFSLPLGVLLALGRRSDMLFVKWISVGFIEFIRGVPLITLLLVASFLLNIFMPPGTNFDIILRVIIMVTLFAAAYMAEVIRGGLAALPRGQYEGADSLGLNYWQATRLVIMPQALKISIPGIVNTFIGLFKDTTLVAIIGLLDPVGLITSIRANSAWNGIVWELYGFVGFMFFICCFGMSRYSQYLERRLRTDRH</sequence>
<dbReference type="RefSeq" id="WP_184152852.1">
    <property type="nucleotide sequence ID" value="NZ_JACHFM010000004.1"/>
</dbReference>
<feature type="domain" description="ABC transmembrane type-1" evidence="9">
    <location>
        <begin position="223"/>
        <end position="417"/>
    </location>
</feature>
<feature type="transmembrane region" description="Helical" evidence="8">
    <location>
        <begin position="136"/>
        <end position="152"/>
    </location>
</feature>
<feature type="transmembrane region" description="Helical" evidence="8">
    <location>
        <begin position="183"/>
        <end position="203"/>
    </location>
</feature>
<keyword evidence="5 8" id="KW-0812">Transmembrane</keyword>
<evidence type="ECO:0000256" key="8">
    <source>
        <dbReference type="RuleBase" id="RU363032"/>
    </source>
</evidence>
<dbReference type="CDD" id="cd06261">
    <property type="entry name" value="TM_PBP2"/>
    <property type="match status" value="1"/>
</dbReference>
<dbReference type="Pfam" id="PF00528">
    <property type="entry name" value="BPD_transp_1"/>
    <property type="match status" value="1"/>
</dbReference>
<feature type="transmembrane region" description="Helical" evidence="8">
    <location>
        <begin position="223"/>
        <end position="246"/>
    </location>
</feature>
<feature type="transmembrane region" description="Helical" evidence="8">
    <location>
        <begin position="294"/>
        <end position="314"/>
    </location>
</feature>
<dbReference type="InterPro" id="IPR035906">
    <property type="entry name" value="MetI-like_sf"/>
</dbReference>
<dbReference type="GO" id="GO:0022857">
    <property type="term" value="F:transmembrane transporter activity"/>
    <property type="evidence" value="ECO:0007669"/>
    <property type="project" value="InterPro"/>
</dbReference>
<dbReference type="GO" id="GO:0006865">
    <property type="term" value="P:amino acid transport"/>
    <property type="evidence" value="ECO:0007669"/>
    <property type="project" value="TreeGrafter"/>
</dbReference>
<dbReference type="PANTHER" id="PTHR30614">
    <property type="entry name" value="MEMBRANE COMPONENT OF AMINO ACID ABC TRANSPORTER"/>
    <property type="match status" value="1"/>
</dbReference>
<dbReference type="InterPro" id="IPR010065">
    <property type="entry name" value="AA_ABC_transptr_permease_3TM"/>
</dbReference>
<proteinExistence type="inferred from homology"/>
<evidence type="ECO:0000256" key="1">
    <source>
        <dbReference type="ARBA" id="ARBA00004429"/>
    </source>
</evidence>
<feature type="transmembrane region" description="Helical" evidence="8">
    <location>
        <begin position="36"/>
        <end position="61"/>
    </location>
</feature>
<dbReference type="InterPro" id="IPR000515">
    <property type="entry name" value="MetI-like"/>
</dbReference>
<name>A0A840SSN3_9RHOB</name>
<dbReference type="PROSITE" id="PS50928">
    <property type="entry name" value="ABC_TM1"/>
    <property type="match status" value="1"/>
</dbReference>
<evidence type="ECO:0000256" key="6">
    <source>
        <dbReference type="ARBA" id="ARBA00022989"/>
    </source>
</evidence>
<dbReference type="PANTHER" id="PTHR30614:SF41">
    <property type="entry name" value="INNER MEMBRANE AMINO-ACID ABC TRANSPORTER PERMEASE PROTEIN YHDY"/>
    <property type="match status" value="1"/>
</dbReference>
<keyword evidence="3 8" id="KW-0813">Transport</keyword>
<dbReference type="GO" id="GO:0043190">
    <property type="term" value="C:ATP-binding cassette (ABC) transporter complex"/>
    <property type="evidence" value="ECO:0007669"/>
    <property type="project" value="InterPro"/>
</dbReference>
<keyword evidence="4" id="KW-1003">Cell membrane</keyword>
<evidence type="ECO:0000256" key="5">
    <source>
        <dbReference type="ARBA" id="ARBA00022692"/>
    </source>
</evidence>
<dbReference type="Gene3D" id="1.10.3720.10">
    <property type="entry name" value="MetI-like"/>
    <property type="match status" value="1"/>
</dbReference>
<evidence type="ECO:0000256" key="2">
    <source>
        <dbReference type="ARBA" id="ARBA00010072"/>
    </source>
</evidence>
<feature type="transmembrane region" description="Helical" evidence="8">
    <location>
        <begin position="158"/>
        <end position="176"/>
    </location>
</feature>
<comment type="caution">
    <text evidence="10">The sequence shown here is derived from an EMBL/GenBank/DDBJ whole genome shotgun (WGS) entry which is preliminary data.</text>
</comment>
<dbReference type="Proteomes" id="UP000549457">
    <property type="component" value="Unassembled WGS sequence"/>
</dbReference>
<organism evidence="10 11">
    <name type="scientific">Amaricoccus macauensis</name>
    <dbReference type="NCBI Taxonomy" id="57001"/>
    <lineage>
        <taxon>Bacteria</taxon>
        <taxon>Pseudomonadati</taxon>
        <taxon>Pseudomonadota</taxon>
        <taxon>Alphaproteobacteria</taxon>
        <taxon>Rhodobacterales</taxon>
        <taxon>Paracoccaceae</taxon>
        <taxon>Amaricoccus</taxon>
    </lineage>
</organism>
<dbReference type="SUPFAM" id="SSF161098">
    <property type="entry name" value="MetI-like"/>
    <property type="match status" value="1"/>
</dbReference>
<protein>
    <submittedName>
        <fullName evidence="10">General L-amino acid transport system permease protein</fullName>
    </submittedName>
</protein>
<keyword evidence="7 8" id="KW-0472">Membrane</keyword>
<feature type="transmembrane region" description="Helical" evidence="8">
    <location>
        <begin position="396"/>
        <end position="416"/>
    </location>
</feature>
<reference evidence="10 11" key="1">
    <citation type="submission" date="2020-08" db="EMBL/GenBank/DDBJ databases">
        <title>Genomic Encyclopedia of Type Strains, Phase IV (KMG-IV): sequencing the most valuable type-strain genomes for metagenomic binning, comparative biology and taxonomic classification.</title>
        <authorList>
            <person name="Goeker M."/>
        </authorList>
    </citation>
    <scope>NUCLEOTIDE SEQUENCE [LARGE SCALE GENOMIC DNA]</scope>
    <source>
        <strain evidence="10 11">DSM 101730</strain>
    </source>
</reference>
<evidence type="ECO:0000259" key="9">
    <source>
        <dbReference type="PROSITE" id="PS50928"/>
    </source>
</evidence>
<accession>A0A840SSN3</accession>
<comment type="similarity">
    <text evidence="2">Belongs to the binding-protein-dependent transport system permease family. HisMQ subfamily.</text>
</comment>
<evidence type="ECO:0000256" key="4">
    <source>
        <dbReference type="ARBA" id="ARBA00022475"/>
    </source>
</evidence>
<comment type="subcellular location">
    <subcellularLocation>
        <location evidence="1">Cell inner membrane</location>
        <topology evidence="1">Multi-pass membrane protein</topology>
    </subcellularLocation>
    <subcellularLocation>
        <location evidence="8">Cell membrane</location>
        <topology evidence="8">Multi-pass membrane protein</topology>
    </subcellularLocation>
</comment>
<evidence type="ECO:0000313" key="10">
    <source>
        <dbReference type="EMBL" id="MBB5223608.1"/>
    </source>
</evidence>
<feature type="transmembrane region" description="Helical" evidence="8">
    <location>
        <begin position="258"/>
        <end position="282"/>
    </location>
</feature>
<dbReference type="AlphaFoldDB" id="A0A840SSN3"/>
<keyword evidence="11" id="KW-1185">Reference proteome</keyword>
<keyword evidence="6 8" id="KW-1133">Transmembrane helix</keyword>
<gene>
    <name evidence="10" type="ORF">HNP73_003562</name>
</gene>
<evidence type="ECO:0000256" key="3">
    <source>
        <dbReference type="ARBA" id="ARBA00022448"/>
    </source>
</evidence>
<dbReference type="EMBL" id="JACHFM010000004">
    <property type="protein sequence ID" value="MBB5223608.1"/>
    <property type="molecule type" value="Genomic_DNA"/>
</dbReference>
<dbReference type="InterPro" id="IPR043429">
    <property type="entry name" value="ArtM/GltK/GlnP/TcyL/YhdX-like"/>
</dbReference>
<feature type="transmembrane region" description="Helical" evidence="8">
    <location>
        <begin position="109"/>
        <end position="129"/>
    </location>
</feature>
<evidence type="ECO:0000256" key="7">
    <source>
        <dbReference type="ARBA" id="ARBA00023136"/>
    </source>
</evidence>
<evidence type="ECO:0000313" key="11">
    <source>
        <dbReference type="Proteomes" id="UP000549457"/>
    </source>
</evidence>